<feature type="domain" description="ERAP1-like C-terminal" evidence="1">
    <location>
        <begin position="3"/>
        <end position="118"/>
    </location>
</feature>
<proteinExistence type="predicted"/>
<dbReference type="Proteomes" id="UP000663874">
    <property type="component" value="Unassembled WGS sequence"/>
</dbReference>
<evidence type="ECO:0000259" key="1">
    <source>
        <dbReference type="Pfam" id="PF11838"/>
    </source>
</evidence>
<evidence type="ECO:0000313" key="3">
    <source>
        <dbReference type="Proteomes" id="UP000663874"/>
    </source>
</evidence>
<comment type="caution">
    <text evidence="2">The sequence shown here is derived from an EMBL/GenBank/DDBJ whole genome shotgun (WGS) entry which is preliminary data.</text>
</comment>
<feature type="non-terminal residue" evidence="2">
    <location>
        <position position="1"/>
    </location>
</feature>
<protein>
    <recommendedName>
        <fullName evidence="1">ERAP1-like C-terminal domain-containing protein</fullName>
    </recommendedName>
</protein>
<dbReference type="Pfam" id="PF11838">
    <property type="entry name" value="ERAP1_C"/>
    <property type="match status" value="1"/>
</dbReference>
<dbReference type="AlphaFoldDB" id="A0A820LND1"/>
<sequence length="129" mass="15654">NRTLFQFLFHQYQIINDTQEILRLQSGFACTQDIQLIRYLLEIYFNSNLNIIRQNDILSGIRLICRNSISINDCWSYVRSKWKYLLKNFGHYDFISFIQELTKKFNTKQQLNEFELVIEQTMNQVRVML</sequence>
<organism evidence="2 3">
    <name type="scientific">Rotaria sordida</name>
    <dbReference type="NCBI Taxonomy" id="392033"/>
    <lineage>
        <taxon>Eukaryota</taxon>
        <taxon>Metazoa</taxon>
        <taxon>Spiralia</taxon>
        <taxon>Gnathifera</taxon>
        <taxon>Rotifera</taxon>
        <taxon>Eurotatoria</taxon>
        <taxon>Bdelloidea</taxon>
        <taxon>Philodinida</taxon>
        <taxon>Philodinidae</taxon>
        <taxon>Rotaria</taxon>
    </lineage>
</organism>
<dbReference type="Gene3D" id="1.25.50.20">
    <property type="match status" value="1"/>
</dbReference>
<accession>A0A820LND1</accession>
<reference evidence="2" key="1">
    <citation type="submission" date="2021-02" db="EMBL/GenBank/DDBJ databases">
        <authorList>
            <person name="Nowell W R."/>
        </authorList>
    </citation>
    <scope>NUCLEOTIDE SEQUENCE</scope>
</reference>
<name>A0A820LND1_9BILA</name>
<dbReference type="EMBL" id="CAJOBE010051871">
    <property type="protein sequence ID" value="CAF4359951.1"/>
    <property type="molecule type" value="Genomic_DNA"/>
</dbReference>
<dbReference type="InterPro" id="IPR024571">
    <property type="entry name" value="ERAP1-like_C_dom"/>
</dbReference>
<evidence type="ECO:0000313" key="2">
    <source>
        <dbReference type="EMBL" id="CAF4359951.1"/>
    </source>
</evidence>
<gene>
    <name evidence="2" type="ORF">FNK824_LOCUS42634</name>
</gene>